<dbReference type="Gene3D" id="1.10.3730.20">
    <property type="match status" value="1"/>
</dbReference>
<keyword evidence="4" id="KW-1185">Reference proteome</keyword>
<feature type="transmembrane region" description="Helical" evidence="1">
    <location>
        <begin position="167"/>
        <end position="189"/>
    </location>
</feature>
<dbReference type="KEGG" id="pcon:B0A89_13850"/>
<evidence type="ECO:0000313" key="4">
    <source>
        <dbReference type="Proteomes" id="UP000193017"/>
    </source>
</evidence>
<dbReference type="GO" id="GO:0016020">
    <property type="term" value="C:membrane"/>
    <property type="evidence" value="ECO:0007669"/>
    <property type="project" value="InterPro"/>
</dbReference>
<evidence type="ECO:0000313" key="3">
    <source>
        <dbReference type="EMBL" id="ARJ70944.1"/>
    </source>
</evidence>
<evidence type="ECO:0000259" key="2">
    <source>
        <dbReference type="Pfam" id="PF00892"/>
    </source>
</evidence>
<protein>
    <submittedName>
        <fullName evidence="3">EamA family transporter</fullName>
    </submittedName>
</protein>
<dbReference type="InterPro" id="IPR000620">
    <property type="entry name" value="EamA_dom"/>
</dbReference>
<feature type="domain" description="EamA" evidence="2">
    <location>
        <begin position="171"/>
        <end position="294"/>
    </location>
</feature>
<feature type="transmembrane region" description="Helical" evidence="1">
    <location>
        <begin position="143"/>
        <end position="161"/>
    </location>
</feature>
<feature type="transmembrane region" description="Helical" evidence="1">
    <location>
        <begin position="229"/>
        <end position="249"/>
    </location>
</feature>
<dbReference type="EMBL" id="CP020612">
    <property type="protein sequence ID" value="ARJ70944.1"/>
    <property type="molecule type" value="Genomic_DNA"/>
</dbReference>
<dbReference type="Proteomes" id="UP000193017">
    <property type="component" value="Chromosome"/>
</dbReference>
<dbReference type="PANTHER" id="PTHR22911">
    <property type="entry name" value="ACYL-MALONYL CONDENSING ENZYME-RELATED"/>
    <property type="match status" value="1"/>
</dbReference>
<gene>
    <name evidence="3" type="ORF">B0A89_13850</name>
</gene>
<sequence>MAGPLQPGAGRTVGKGRAAAMPALTAHQTGGILMLLASVFLFTLMDALGKHLTARYHPAQVIWMRMAINLAIVLVVLAPRLRSLARSSAPLLQVGRGLTQVGSIGLFFAALQFIGLAEATAIMDCNPVLITLAAAVFLGERIGIRRIAGIAVALAGALVIIRPGTGVLHPAAILPLLAAFSYAAGAIMTRMVRGDSTATSILWSTTVATLAASTVVPFVWQPIAPGDLWAFAAMGMIGTVAQTLLIRAFSLAEAAAIAPFGYTGLIWAGLWGWLFFGAVPDLWTFVGAAMIVGAGLYVWAREAQSMRAARR</sequence>
<keyword evidence="1" id="KW-0812">Transmembrane</keyword>
<keyword evidence="1" id="KW-0472">Membrane</keyword>
<dbReference type="Pfam" id="PF00892">
    <property type="entry name" value="EamA"/>
    <property type="match status" value="2"/>
</dbReference>
<name>A0A1W6D1C4_9RHOB</name>
<dbReference type="InterPro" id="IPR037185">
    <property type="entry name" value="EmrE-like"/>
</dbReference>
<organism evidence="3 4">
    <name type="scientific">Paracoccus contaminans</name>
    <dbReference type="NCBI Taxonomy" id="1945662"/>
    <lineage>
        <taxon>Bacteria</taxon>
        <taxon>Pseudomonadati</taxon>
        <taxon>Pseudomonadota</taxon>
        <taxon>Alphaproteobacteria</taxon>
        <taxon>Rhodobacterales</taxon>
        <taxon>Paracoccaceae</taxon>
        <taxon>Paracoccus</taxon>
    </lineage>
</organism>
<feature type="transmembrane region" description="Helical" evidence="1">
    <location>
        <begin position="201"/>
        <end position="223"/>
    </location>
</feature>
<proteinExistence type="predicted"/>
<evidence type="ECO:0000256" key="1">
    <source>
        <dbReference type="SAM" id="Phobius"/>
    </source>
</evidence>
<dbReference type="PANTHER" id="PTHR22911:SF103">
    <property type="entry name" value="BLR2811 PROTEIN"/>
    <property type="match status" value="1"/>
</dbReference>
<reference evidence="3 4" key="1">
    <citation type="submission" date="2017-03" db="EMBL/GenBank/DDBJ databases">
        <title>Genome sequence of Paracoccus contaminans isolated from a water microcosm.</title>
        <authorList>
            <person name="Aurass P."/>
            <person name="Karste S."/>
            <person name="Trost E."/>
            <person name="Glaeser S.P."/>
            <person name="Kaempfer P."/>
            <person name="Flieger A."/>
        </authorList>
    </citation>
    <scope>NUCLEOTIDE SEQUENCE [LARGE SCALE GENOMIC DNA]</scope>
    <source>
        <strain evidence="4">RKI 16-01929T\LMG 29738T\CCM 8701T\CIP 111112T</strain>
    </source>
</reference>
<feature type="transmembrane region" description="Helical" evidence="1">
    <location>
        <begin position="61"/>
        <end position="81"/>
    </location>
</feature>
<feature type="transmembrane region" description="Helical" evidence="1">
    <location>
        <begin position="282"/>
        <end position="300"/>
    </location>
</feature>
<dbReference type="AlphaFoldDB" id="A0A1W6D1C4"/>
<accession>A0A1W6D1C4</accession>
<feature type="domain" description="EamA" evidence="2">
    <location>
        <begin position="31"/>
        <end position="161"/>
    </location>
</feature>
<dbReference type="STRING" id="1945662.B0A89_13850"/>
<dbReference type="SUPFAM" id="SSF103481">
    <property type="entry name" value="Multidrug resistance efflux transporter EmrE"/>
    <property type="match status" value="2"/>
</dbReference>
<feature type="transmembrane region" description="Helical" evidence="1">
    <location>
        <begin position="101"/>
        <end position="122"/>
    </location>
</feature>
<keyword evidence="1" id="KW-1133">Transmembrane helix</keyword>
<feature type="transmembrane region" description="Helical" evidence="1">
    <location>
        <begin position="31"/>
        <end position="49"/>
    </location>
</feature>
<feature type="transmembrane region" description="Helical" evidence="1">
    <location>
        <begin position="256"/>
        <end position="276"/>
    </location>
</feature>